<protein>
    <submittedName>
        <fullName evidence="1">Uncharacterized protein</fullName>
    </submittedName>
</protein>
<gene>
    <name evidence="1" type="ORF">Nepgr_001888</name>
</gene>
<evidence type="ECO:0000313" key="1">
    <source>
        <dbReference type="EMBL" id="GMH00049.1"/>
    </source>
</evidence>
<proteinExistence type="predicted"/>
<dbReference type="AlphaFoldDB" id="A0AAD3RXD9"/>
<comment type="caution">
    <text evidence="1">The sequence shown here is derived from an EMBL/GenBank/DDBJ whole genome shotgun (WGS) entry which is preliminary data.</text>
</comment>
<dbReference type="EMBL" id="BSYO01000001">
    <property type="protein sequence ID" value="GMH00049.1"/>
    <property type="molecule type" value="Genomic_DNA"/>
</dbReference>
<evidence type="ECO:0000313" key="2">
    <source>
        <dbReference type="Proteomes" id="UP001279734"/>
    </source>
</evidence>
<accession>A0AAD3RXD9</accession>
<keyword evidence="2" id="KW-1185">Reference proteome</keyword>
<reference evidence="1" key="1">
    <citation type="submission" date="2023-05" db="EMBL/GenBank/DDBJ databases">
        <title>Nepenthes gracilis genome sequencing.</title>
        <authorList>
            <person name="Fukushima K."/>
        </authorList>
    </citation>
    <scope>NUCLEOTIDE SEQUENCE</scope>
    <source>
        <strain evidence="1">SING2019-196</strain>
    </source>
</reference>
<sequence>MVGSWSWDIKRRLEHRNYRALLGSKKSTASSSSVATEPKVSSICDICSSMSVLDIVHFIDRFCILQEYEWACLRFDDSVDASPEAFITIYKIALKNGICFPIGLELVDIQHAPNISLT</sequence>
<organism evidence="1 2">
    <name type="scientific">Nepenthes gracilis</name>
    <name type="common">Slender pitcher plant</name>
    <dbReference type="NCBI Taxonomy" id="150966"/>
    <lineage>
        <taxon>Eukaryota</taxon>
        <taxon>Viridiplantae</taxon>
        <taxon>Streptophyta</taxon>
        <taxon>Embryophyta</taxon>
        <taxon>Tracheophyta</taxon>
        <taxon>Spermatophyta</taxon>
        <taxon>Magnoliopsida</taxon>
        <taxon>eudicotyledons</taxon>
        <taxon>Gunneridae</taxon>
        <taxon>Pentapetalae</taxon>
        <taxon>Caryophyllales</taxon>
        <taxon>Nepenthaceae</taxon>
        <taxon>Nepenthes</taxon>
    </lineage>
</organism>
<name>A0AAD3RXD9_NEPGR</name>
<dbReference type="Proteomes" id="UP001279734">
    <property type="component" value="Unassembled WGS sequence"/>
</dbReference>